<comment type="caution">
    <text evidence="1">The sequence shown here is derived from an EMBL/GenBank/DDBJ whole genome shotgun (WGS) entry which is preliminary data.</text>
</comment>
<dbReference type="EMBL" id="JAWDET010000006">
    <property type="protein sequence ID" value="MDU0239346.1"/>
    <property type="molecule type" value="Genomic_DNA"/>
</dbReference>
<name>A0AAE4KY49_PHOVU</name>
<dbReference type="RefSeq" id="WP_155268267.1">
    <property type="nucleotide sequence ID" value="NZ_BAABZK010000001.1"/>
</dbReference>
<accession>A0AAE4KY49</accession>
<sequence length="50" mass="5720">MKTESRFGGNMGWIVRMKKKMQEFMANDTARSICDACPLMFLSIDDAPFV</sequence>
<protein>
    <submittedName>
        <fullName evidence="1">Uncharacterized protein</fullName>
    </submittedName>
</protein>
<proteinExistence type="predicted"/>
<gene>
    <name evidence="1" type="ORF">RVH43_01485</name>
</gene>
<dbReference type="AlphaFoldDB" id="A0AAE4KY49"/>
<evidence type="ECO:0000313" key="2">
    <source>
        <dbReference type="Proteomes" id="UP001181239"/>
    </source>
</evidence>
<organism evidence="1 2">
    <name type="scientific">Phocaeicola vulgatus</name>
    <name type="common">Bacteroides vulgatus</name>
    <dbReference type="NCBI Taxonomy" id="821"/>
    <lineage>
        <taxon>Bacteria</taxon>
        <taxon>Pseudomonadati</taxon>
        <taxon>Bacteroidota</taxon>
        <taxon>Bacteroidia</taxon>
        <taxon>Bacteroidales</taxon>
        <taxon>Bacteroidaceae</taxon>
        <taxon>Phocaeicola</taxon>
    </lineage>
</organism>
<reference evidence="1" key="1">
    <citation type="submission" date="2023-10" db="EMBL/GenBank/DDBJ databases">
        <title>Genome of Potential pathogenic bacteria in Crohn's disease.</title>
        <authorList>
            <person name="Rodriguez-Palacios A."/>
        </authorList>
    </citation>
    <scope>NUCLEOTIDE SEQUENCE</scope>
    <source>
        <strain evidence="1">CavFT-hAR11</strain>
    </source>
</reference>
<evidence type="ECO:0000313" key="1">
    <source>
        <dbReference type="EMBL" id="MDU0239346.1"/>
    </source>
</evidence>
<dbReference type="Proteomes" id="UP001181239">
    <property type="component" value="Unassembled WGS sequence"/>
</dbReference>